<dbReference type="AlphaFoldDB" id="A0A8W7PGS2"/>
<reference evidence="2" key="1">
    <citation type="submission" date="2022-08" db="UniProtKB">
        <authorList>
            <consortium name="EnsemblMetazoa"/>
        </authorList>
    </citation>
    <scope>IDENTIFICATION</scope>
</reference>
<dbReference type="EnsemblMetazoa" id="ACOM031510-RA">
    <property type="protein sequence ID" value="ACOM031510-PA.1"/>
    <property type="gene ID" value="ACOM031510"/>
</dbReference>
<feature type="compositionally biased region" description="Low complexity" evidence="1">
    <location>
        <begin position="9"/>
        <end position="28"/>
    </location>
</feature>
<proteinExistence type="predicted"/>
<sequence>MGPPEKLASPSGSVVSSSNEPVPSTNSSYVDFSGNGRLPSSSIMSSRLRISFLSKRSATFSTSARCFVSSAFVRTYARSIRARTSSSMIWAVCSEYGFANIGSPGCELSKLTLPTFLFMPKRVICAYALSVIFFRSSCAPVVMRSKKISSDTRPPSVMHMRSYSCSVVSRY</sequence>
<organism evidence="2">
    <name type="scientific">Anopheles coluzzii</name>
    <name type="common">African malaria mosquito</name>
    <dbReference type="NCBI Taxonomy" id="1518534"/>
    <lineage>
        <taxon>Eukaryota</taxon>
        <taxon>Metazoa</taxon>
        <taxon>Ecdysozoa</taxon>
        <taxon>Arthropoda</taxon>
        <taxon>Hexapoda</taxon>
        <taxon>Insecta</taxon>
        <taxon>Pterygota</taxon>
        <taxon>Neoptera</taxon>
        <taxon>Endopterygota</taxon>
        <taxon>Diptera</taxon>
        <taxon>Nematocera</taxon>
        <taxon>Culicoidea</taxon>
        <taxon>Culicidae</taxon>
        <taxon>Anophelinae</taxon>
        <taxon>Anopheles</taxon>
    </lineage>
</organism>
<evidence type="ECO:0000256" key="1">
    <source>
        <dbReference type="SAM" id="MobiDB-lite"/>
    </source>
</evidence>
<dbReference type="Proteomes" id="UP000075882">
    <property type="component" value="Unassembled WGS sequence"/>
</dbReference>
<protein>
    <submittedName>
        <fullName evidence="2">Uncharacterized protein</fullName>
    </submittedName>
</protein>
<name>A0A8W7PGS2_ANOCL</name>
<accession>A0A8W7PGS2</accession>
<evidence type="ECO:0000313" key="2">
    <source>
        <dbReference type="EnsemblMetazoa" id="ACOM031510-PA.1"/>
    </source>
</evidence>
<feature type="region of interest" description="Disordered" evidence="1">
    <location>
        <begin position="1"/>
        <end position="28"/>
    </location>
</feature>